<evidence type="ECO:0000313" key="2">
    <source>
        <dbReference type="EMBL" id="MBP1860998.1"/>
    </source>
</evidence>
<dbReference type="Pfam" id="PF13302">
    <property type="entry name" value="Acetyltransf_3"/>
    <property type="match status" value="1"/>
</dbReference>
<reference evidence="2 3" key="1">
    <citation type="submission" date="2021-03" db="EMBL/GenBank/DDBJ databases">
        <title>Genomic Encyclopedia of Type Strains, Phase IV (KMG-IV): sequencing the most valuable type-strain genomes for metagenomic binning, comparative biology and taxonomic classification.</title>
        <authorList>
            <person name="Goeker M."/>
        </authorList>
    </citation>
    <scope>NUCLEOTIDE SEQUENCE [LARGE SCALE GENOMIC DNA]</scope>
    <source>
        <strain evidence="2 3">DSM 26427</strain>
    </source>
</reference>
<dbReference type="InterPro" id="IPR016181">
    <property type="entry name" value="Acyl_CoA_acyltransferase"/>
</dbReference>
<evidence type="ECO:0000259" key="1">
    <source>
        <dbReference type="PROSITE" id="PS51186"/>
    </source>
</evidence>
<dbReference type="SUPFAM" id="SSF55729">
    <property type="entry name" value="Acyl-CoA N-acyltransferases (Nat)"/>
    <property type="match status" value="1"/>
</dbReference>
<dbReference type="InterPro" id="IPR000182">
    <property type="entry name" value="GNAT_dom"/>
</dbReference>
<evidence type="ECO:0000313" key="3">
    <source>
        <dbReference type="Proteomes" id="UP000823786"/>
    </source>
</evidence>
<accession>A0ABS4ESS2</accession>
<proteinExistence type="predicted"/>
<dbReference type="PANTHER" id="PTHR43610:SF1">
    <property type="entry name" value="N-ACETYLTRANSFERASE DOMAIN-CONTAINING PROTEIN"/>
    <property type="match status" value="1"/>
</dbReference>
<sequence>MPENALNFQPELIGETLVLRPLKADDFDGLYAAGSDPAVWAGHPARERYKPDLFRQYFDAQLASKGTLVFIDRATGKLIGCSRYYLAPDQPQAVSIGFTFLNNAYWGGATNFEIKRLMLDHAFKSVNDVWFHIDPANIRSQKATAKLGATHAYDAVLDISGSPVNWMCFRLTRDAWARVKSAEGH</sequence>
<dbReference type="Proteomes" id="UP000823786">
    <property type="component" value="Unassembled WGS sequence"/>
</dbReference>
<keyword evidence="3" id="KW-1185">Reference proteome</keyword>
<protein>
    <submittedName>
        <fullName evidence="2">RimJ/RimL family protein N-acetyltransferase</fullName>
    </submittedName>
</protein>
<feature type="domain" description="N-acetyltransferase" evidence="1">
    <location>
        <begin position="17"/>
        <end position="172"/>
    </location>
</feature>
<dbReference type="Gene3D" id="3.40.630.30">
    <property type="match status" value="1"/>
</dbReference>
<organism evidence="2 3">
    <name type="scientific">Rhizobium herbae</name>
    <dbReference type="NCBI Taxonomy" id="508661"/>
    <lineage>
        <taxon>Bacteria</taxon>
        <taxon>Pseudomonadati</taxon>
        <taxon>Pseudomonadota</taxon>
        <taxon>Alphaproteobacteria</taxon>
        <taxon>Hyphomicrobiales</taxon>
        <taxon>Rhizobiaceae</taxon>
        <taxon>Rhizobium/Agrobacterium group</taxon>
        <taxon>Rhizobium</taxon>
    </lineage>
</organism>
<dbReference type="EMBL" id="JAGGJV010000009">
    <property type="protein sequence ID" value="MBP1860998.1"/>
    <property type="molecule type" value="Genomic_DNA"/>
</dbReference>
<dbReference type="RefSeq" id="WP_209854990.1">
    <property type="nucleotide sequence ID" value="NZ_JAGGJV010000009.1"/>
</dbReference>
<gene>
    <name evidence="2" type="ORF">J2Z75_004526</name>
</gene>
<comment type="caution">
    <text evidence="2">The sequence shown here is derived from an EMBL/GenBank/DDBJ whole genome shotgun (WGS) entry which is preliminary data.</text>
</comment>
<name>A0ABS4ESS2_9HYPH</name>
<dbReference type="PANTHER" id="PTHR43610">
    <property type="entry name" value="BLL6696 PROTEIN"/>
    <property type="match status" value="1"/>
</dbReference>
<dbReference type="PROSITE" id="PS51186">
    <property type="entry name" value="GNAT"/>
    <property type="match status" value="1"/>
</dbReference>